<dbReference type="InterPro" id="IPR029026">
    <property type="entry name" value="tRNA_m1G_MTases_N"/>
</dbReference>
<dbReference type="InterPro" id="IPR029028">
    <property type="entry name" value="Alpha/beta_knot_MTases"/>
</dbReference>
<evidence type="ECO:0000256" key="2">
    <source>
        <dbReference type="ARBA" id="ARBA00005528"/>
    </source>
</evidence>
<keyword evidence="8 12" id="KW-0808">Transferase</keyword>
<dbReference type="NCBIfam" id="NF008692">
    <property type="entry name" value="PRK11713.1-5"/>
    <property type="match status" value="1"/>
</dbReference>
<comment type="function">
    <text evidence="10 12">Specifically methylates the N3 position of the uracil ring of uridine 1498 (m3U1498) in 16S rRNA. Acts on the fully assembled 30S ribosomal subunit.</text>
</comment>
<proteinExistence type="inferred from homology"/>
<comment type="subcellular location">
    <subcellularLocation>
        <location evidence="1 12">Cytoplasm</location>
    </subcellularLocation>
</comment>
<keyword evidence="9 12" id="KW-0949">S-adenosyl-L-methionine</keyword>
<evidence type="ECO:0000256" key="9">
    <source>
        <dbReference type="ARBA" id="ARBA00022691"/>
    </source>
</evidence>
<evidence type="ECO:0000256" key="11">
    <source>
        <dbReference type="ARBA" id="ARBA00047944"/>
    </source>
</evidence>
<dbReference type="PANTHER" id="PTHR30027:SF3">
    <property type="entry name" value="16S RRNA (URACIL(1498)-N(3))-METHYLTRANSFERASE"/>
    <property type="match status" value="1"/>
</dbReference>
<dbReference type="InterPro" id="IPR046886">
    <property type="entry name" value="RsmE_MTase_dom"/>
</dbReference>
<dbReference type="Pfam" id="PF04452">
    <property type="entry name" value="Methyltrans_RNA"/>
    <property type="match status" value="1"/>
</dbReference>
<evidence type="ECO:0000256" key="1">
    <source>
        <dbReference type="ARBA" id="ARBA00004496"/>
    </source>
</evidence>
<comment type="similarity">
    <text evidence="2 12">Belongs to the RNA methyltransferase RsmE family.</text>
</comment>
<evidence type="ECO:0000256" key="4">
    <source>
        <dbReference type="ARBA" id="ARBA00013673"/>
    </source>
</evidence>
<dbReference type="NCBIfam" id="TIGR00046">
    <property type="entry name" value="RsmE family RNA methyltransferase"/>
    <property type="match status" value="1"/>
</dbReference>
<dbReference type="AlphaFoldDB" id="A0A4R4AKK3"/>
<feature type="domain" description="Ribosomal RNA small subunit methyltransferase E methyltransferase" evidence="13">
    <location>
        <begin position="77"/>
        <end position="235"/>
    </location>
</feature>
<evidence type="ECO:0000259" key="13">
    <source>
        <dbReference type="Pfam" id="PF04452"/>
    </source>
</evidence>
<comment type="caution">
    <text evidence="15">The sequence shown here is derived from an EMBL/GenBank/DDBJ whole genome shotgun (WGS) entry which is preliminary data.</text>
</comment>
<dbReference type="EC" id="2.1.1.193" evidence="3 12"/>
<dbReference type="PANTHER" id="PTHR30027">
    <property type="entry name" value="RIBOSOMAL RNA SMALL SUBUNIT METHYLTRANSFERASE E"/>
    <property type="match status" value="1"/>
</dbReference>
<gene>
    <name evidence="15" type="ORF">EDC29_101374</name>
</gene>
<sequence length="243" mass="26062">MRIPRVHVDQPLTDGADCALPSGPARHLAQVLRLGPGAEVVLFDGSGHDFPATITHSGREGVQVRLGAPGPVEPAPRLEIHLALGVSKGERMDFALQKAVELGVTRITPLRTERSVVRLDGARLARRLDHWRGVIVSACEQSGRRRLPRLDDLQALPDWLPAGWPGGLILDPRAERALTALTPPETGVTLLIGPEGGLSEREINQARAQGFTGVRLGPRILRTETAPLAAIALIQGLWGDLGD</sequence>
<evidence type="ECO:0000256" key="6">
    <source>
        <dbReference type="ARBA" id="ARBA00022552"/>
    </source>
</evidence>
<evidence type="ECO:0000256" key="3">
    <source>
        <dbReference type="ARBA" id="ARBA00012328"/>
    </source>
</evidence>
<dbReference type="EMBL" id="SMDC01000001">
    <property type="protein sequence ID" value="TCW39958.1"/>
    <property type="molecule type" value="Genomic_DNA"/>
</dbReference>
<dbReference type="SUPFAM" id="SSF75217">
    <property type="entry name" value="alpha/beta knot"/>
    <property type="match status" value="1"/>
</dbReference>
<evidence type="ECO:0000256" key="5">
    <source>
        <dbReference type="ARBA" id="ARBA00022490"/>
    </source>
</evidence>
<evidence type="ECO:0000256" key="8">
    <source>
        <dbReference type="ARBA" id="ARBA00022679"/>
    </source>
</evidence>
<evidence type="ECO:0000313" key="15">
    <source>
        <dbReference type="EMBL" id="TCW39958.1"/>
    </source>
</evidence>
<dbReference type="InterPro" id="IPR015947">
    <property type="entry name" value="PUA-like_sf"/>
</dbReference>
<evidence type="ECO:0000259" key="14">
    <source>
        <dbReference type="Pfam" id="PF20260"/>
    </source>
</evidence>
<reference evidence="15 16" key="1">
    <citation type="submission" date="2019-03" db="EMBL/GenBank/DDBJ databases">
        <title>Genomic Encyclopedia of Type Strains, Phase IV (KMG-IV): sequencing the most valuable type-strain genomes for metagenomic binning, comparative biology and taxonomic classification.</title>
        <authorList>
            <person name="Goeker M."/>
        </authorList>
    </citation>
    <scope>NUCLEOTIDE SEQUENCE [LARGE SCALE GENOMIC DNA]</scope>
    <source>
        <strain evidence="15 16">DSM 203</strain>
    </source>
</reference>
<keyword evidence="5 12" id="KW-0963">Cytoplasm</keyword>
<dbReference type="InterPro" id="IPR046887">
    <property type="entry name" value="RsmE_PUA-like"/>
</dbReference>
<accession>A0A4R4AKK3</accession>
<protein>
    <recommendedName>
        <fullName evidence="4 12">Ribosomal RNA small subunit methyltransferase E</fullName>
        <ecNumber evidence="3 12">2.1.1.193</ecNumber>
    </recommendedName>
</protein>
<keyword evidence="7 12" id="KW-0489">Methyltransferase</keyword>
<dbReference type="RefSeq" id="WP_123139008.1">
    <property type="nucleotide sequence ID" value="NZ_NRRH01000001.1"/>
</dbReference>
<organism evidence="15 16">
    <name type="scientific">Marichromatium gracile</name>
    <name type="common">Chromatium gracile</name>
    <dbReference type="NCBI Taxonomy" id="1048"/>
    <lineage>
        <taxon>Bacteria</taxon>
        <taxon>Pseudomonadati</taxon>
        <taxon>Pseudomonadota</taxon>
        <taxon>Gammaproteobacteria</taxon>
        <taxon>Chromatiales</taxon>
        <taxon>Chromatiaceae</taxon>
        <taxon>Marichromatium</taxon>
    </lineage>
</organism>
<dbReference type="PIRSF" id="PIRSF015601">
    <property type="entry name" value="MTase_slr0722"/>
    <property type="match status" value="1"/>
</dbReference>
<dbReference type="GO" id="GO:0005737">
    <property type="term" value="C:cytoplasm"/>
    <property type="evidence" value="ECO:0007669"/>
    <property type="project" value="UniProtKB-SubCell"/>
</dbReference>
<dbReference type="SUPFAM" id="SSF88697">
    <property type="entry name" value="PUA domain-like"/>
    <property type="match status" value="1"/>
</dbReference>
<dbReference type="GO" id="GO:0070475">
    <property type="term" value="P:rRNA base methylation"/>
    <property type="evidence" value="ECO:0007669"/>
    <property type="project" value="TreeGrafter"/>
</dbReference>
<dbReference type="Gene3D" id="2.40.240.20">
    <property type="entry name" value="Hypothetical PUA domain-like, domain 1"/>
    <property type="match status" value="1"/>
</dbReference>
<dbReference type="Gene3D" id="3.40.1280.10">
    <property type="match status" value="1"/>
</dbReference>
<name>A0A4R4AKK3_MARGR</name>
<evidence type="ECO:0000256" key="12">
    <source>
        <dbReference type="PIRNR" id="PIRNR015601"/>
    </source>
</evidence>
<evidence type="ECO:0000256" key="7">
    <source>
        <dbReference type="ARBA" id="ARBA00022603"/>
    </source>
</evidence>
<dbReference type="InterPro" id="IPR006700">
    <property type="entry name" value="RsmE"/>
</dbReference>
<comment type="catalytic activity">
    <reaction evidence="11 12">
        <text>uridine(1498) in 16S rRNA + S-adenosyl-L-methionine = N(3)-methyluridine(1498) in 16S rRNA + S-adenosyl-L-homocysteine + H(+)</text>
        <dbReference type="Rhea" id="RHEA:42920"/>
        <dbReference type="Rhea" id="RHEA-COMP:10283"/>
        <dbReference type="Rhea" id="RHEA-COMP:10284"/>
        <dbReference type="ChEBI" id="CHEBI:15378"/>
        <dbReference type="ChEBI" id="CHEBI:57856"/>
        <dbReference type="ChEBI" id="CHEBI:59789"/>
        <dbReference type="ChEBI" id="CHEBI:65315"/>
        <dbReference type="ChEBI" id="CHEBI:74502"/>
        <dbReference type="EC" id="2.1.1.193"/>
    </reaction>
</comment>
<dbReference type="CDD" id="cd18084">
    <property type="entry name" value="RsmE-like"/>
    <property type="match status" value="1"/>
</dbReference>
<dbReference type="GO" id="GO:0070042">
    <property type="term" value="F:rRNA (uridine-N3-)-methyltransferase activity"/>
    <property type="evidence" value="ECO:0007669"/>
    <property type="project" value="TreeGrafter"/>
</dbReference>
<dbReference type="Pfam" id="PF20260">
    <property type="entry name" value="PUA_4"/>
    <property type="match status" value="1"/>
</dbReference>
<dbReference type="Proteomes" id="UP000295247">
    <property type="component" value="Unassembled WGS sequence"/>
</dbReference>
<evidence type="ECO:0000313" key="16">
    <source>
        <dbReference type="Proteomes" id="UP000295247"/>
    </source>
</evidence>
<feature type="domain" description="Ribosomal RNA small subunit methyltransferase E PUA-like" evidence="14">
    <location>
        <begin position="25"/>
        <end position="66"/>
    </location>
</feature>
<evidence type="ECO:0000256" key="10">
    <source>
        <dbReference type="ARBA" id="ARBA00025699"/>
    </source>
</evidence>
<keyword evidence="6 12" id="KW-0698">rRNA processing</keyword>